<evidence type="ECO:0000259" key="5">
    <source>
        <dbReference type="Pfam" id="PF01850"/>
    </source>
</evidence>
<dbReference type="EMBL" id="AGUD01000043">
    <property type="protein sequence ID" value="EHN12149.1"/>
    <property type="molecule type" value="Genomic_DNA"/>
</dbReference>
<reference evidence="6 7" key="1">
    <citation type="journal article" date="2013" name="Biodegradation">
        <title>Quantitative proteomic analysis of ibuprofen-degrading Patulibacter sp. strain I11.</title>
        <authorList>
            <person name="Almeida B."/>
            <person name="Kjeldal H."/>
            <person name="Lolas I."/>
            <person name="Knudsen A.D."/>
            <person name="Carvalho G."/>
            <person name="Nielsen K.L."/>
            <person name="Barreto Crespo M.T."/>
            <person name="Stensballe A."/>
            <person name="Nielsen J.L."/>
        </authorList>
    </citation>
    <scope>NUCLEOTIDE SEQUENCE [LARGE SCALE GENOMIC DNA]</scope>
    <source>
        <strain evidence="6 7">I11</strain>
    </source>
</reference>
<organism evidence="6 7">
    <name type="scientific">Patulibacter medicamentivorans</name>
    <dbReference type="NCBI Taxonomy" id="1097667"/>
    <lineage>
        <taxon>Bacteria</taxon>
        <taxon>Bacillati</taxon>
        <taxon>Actinomycetota</taxon>
        <taxon>Thermoleophilia</taxon>
        <taxon>Solirubrobacterales</taxon>
        <taxon>Patulibacteraceae</taxon>
        <taxon>Patulibacter</taxon>
    </lineage>
</organism>
<proteinExistence type="predicted"/>
<sequence>MITIAEVLTGAQIGHHEDSLVRQFFQRAVPTHYPVDDEVAVAAAALRGRVRSLRLPDALILATADLHADAVITGDARWASVEGLACDVRLLSA</sequence>
<dbReference type="AlphaFoldDB" id="H0E2C9"/>
<dbReference type="GO" id="GO:0046872">
    <property type="term" value="F:metal ion binding"/>
    <property type="evidence" value="ECO:0007669"/>
    <property type="project" value="UniProtKB-KW"/>
</dbReference>
<dbReference type="InterPro" id="IPR002716">
    <property type="entry name" value="PIN_dom"/>
</dbReference>
<evidence type="ECO:0000256" key="2">
    <source>
        <dbReference type="ARBA" id="ARBA00022723"/>
    </source>
</evidence>
<dbReference type="Proteomes" id="UP000005143">
    <property type="component" value="Unassembled WGS sequence"/>
</dbReference>
<evidence type="ECO:0000256" key="3">
    <source>
        <dbReference type="ARBA" id="ARBA00022801"/>
    </source>
</evidence>
<dbReference type="GO" id="GO:0004518">
    <property type="term" value="F:nuclease activity"/>
    <property type="evidence" value="ECO:0007669"/>
    <property type="project" value="UniProtKB-KW"/>
</dbReference>
<comment type="caution">
    <text evidence="6">The sequence shown here is derived from an EMBL/GenBank/DDBJ whole genome shotgun (WGS) entry which is preliminary data.</text>
</comment>
<evidence type="ECO:0000313" key="7">
    <source>
        <dbReference type="Proteomes" id="UP000005143"/>
    </source>
</evidence>
<evidence type="ECO:0000313" key="6">
    <source>
        <dbReference type="EMBL" id="EHN12149.1"/>
    </source>
</evidence>
<keyword evidence="3" id="KW-0378">Hydrolase</keyword>
<keyword evidence="2" id="KW-0479">Metal-binding</keyword>
<accession>H0E2C9</accession>
<dbReference type="Gene3D" id="3.40.50.1010">
    <property type="entry name" value="5'-nuclease"/>
    <property type="match status" value="1"/>
</dbReference>
<protein>
    <recommendedName>
        <fullName evidence="5">PIN domain-containing protein</fullName>
    </recommendedName>
</protein>
<evidence type="ECO:0000256" key="1">
    <source>
        <dbReference type="ARBA" id="ARBA00022722"/>
    </source>
</evidence>
<name>H0E2C9_9ACTN</name>
<feature type="domain" description="PIN" evidence="5">
    <location>
        <begin position="2"/>
        <end position="82"/>
    </location>
</feature>
<keyword evidence="4" id="KW-0460">Magnesium</keyword>
<dbReference type="GO" id="GO:0016787">
    <property type="term" value="F:hydrolase activity"/>
    <property type="evidence" value="ECO:0007669"/>
    <property type="project" value="UniProtKB-KW"/>
</dbReference>
<gene>
    <name evidence="6" type="ORF">PAI11_09420</name>
</gene>
<keyword evidence="7" id="KW-1185">Reference proteome</keyword>
<dbReference type="SUPFAM" id="SSF88723">
    <property type="entry name" value="PIN domain-like"/>
    <property type="match status" value="1"/>
</dbReference>
<dbReference type="InterPro" id="IPR029060">
    <property type="entry name" value="PIN-like_dom_sf"/>
</dbReference>
<dbReference type="Pfam" id="PF01850">
    <property type="entry name" value="PIN"/>
    <property type="match status" value="1"/>
</dbReference>
<evidence type="ECO:0000256" key="4">
    <source>
        <dbReference type="ARBA" id="ARBA00022842"/>
    </source>
</evidence>
<keyword evidence="1" id="KW-0540">Nuclease</keyword>